<evidence type="ECO:0000313" key="5">
    <source>
        <dbReference type="EMBL" id="QHT33644.1"/>
    </source>
</evidence>
<feature type="region of interest" description="Disordered" evidence="3">
    <location>
        <begin position="29"/>
        <end position="51"/>
    </location>
</feature>
<dbReference type="Gene3D" id="3.40.395.10">
    <property type="entry name" value="Adenoviral Proteinase, Chain A"/>
    <property type="match status" value="1"/>
</dbReference>
<dbReference type="InterPro" id="IPR038765">
    <property type="entry name" value="Papain-like_cys_pep_sf"/>
</dbReference>
<organism evidence="5">
    <name type="scientific">viral metagenome</name>
    <dbReference type="NCBI Taxonomy" id="1070528"/>
    <lineage>
        <taxon>unclassified sequences</taxon>
        <taxon>metagenomes</taxon>
        <taxon>organismal metagenomes</taxon>
    </lineage>
</organism>
<keyword evidence="1" id="KW-0645">Protease</keyword>
<dbReference type="InterPro" id="IPR003653">
    <property type="entry name" value="Peptidase_C48_C"/>
</dbReference>
<feature type="compositionally biased region" description="Polar residues" evidence="3">
    <location>
        <begin position="33"/>
        <end position="46"/>
    </location>
</feature>
<protein>
    <recommendedName>
        <fullName evidence="4">Ubiquitin-like protease family profile domain-containing protein</fullName>
    </recommendedName>
</protein>
<dbReference type="GO" id="GO:0006508">
    <property type="term" value="P:proteolysis"/>
    <property type="evidence" value="ECO:0007669"/>
    <property type="project" value="UniProtKB-KW"/>
</dbReference>
<reference evidence="5" key="1">
    <citation type="journal article" date="2020" name="Nature">
        <title>Giant virus diversity and host interactions through global metagenomics.</title>
        <authorList>
            <person name="Schulz F."/>
            <person name="Roux S."/>
            <person name="Paez-Espino D."/>
            <person name="Jungbluth S."/>
            <person name="Walsh D.A."/>
            <person name="Denef V.J."/>
            <person name="McMahon K.D."/>
            <person name="Konstantinidis K.T."/>
            <person name="Eloe-Fadrosh E.A."/>
            <person name="Kyrpides N.C."/>
            <person name="Woyke T."/>
        </authorList>
    </citation>
    <scope>NUCLEOTIDE SEQUENCE</scope>
    <source>
        <strain evidence="5">GVMAG-M-3300009161-36</strain>
    </source>
</reference>
<name>A0A6C0EWR5_9ZZZZ</name>
<dbReference type="SUPFAM" id="SSF54001">
    <property type="entry name" value="Cysteine proteinases"/>
    <property type="match status" value="1"/>
</dbReference>
<evidence type="ECO:0000256" key="2">
    <source>
        <dbReference type="ARBA" id="ARBA00022801"/>
    </source>
</evidence>
<feature type="domain" description="Ubiquitin-like protease family profile" evidence="4">
    <location>
        <begin position="240"/>
        <end position="342"/>
    </location>
</feature>
<evidence type="ECO:0000259" key="4">
    <source>
        <dbReference type="Pfam" id="PF02902"/>
    </source>
</evidence>
<accession>A0A6C0EWR5</accession>
<sequence>MEHILKFVDKNIKFKSEIRGRRRANVKTKRSNMSKTVKNTNTTTQPNSLNKKNKKTNLVIGVEKHPDGFLKLKCSPKIQENDFTCYSNESLIKLKELWNARHPDVKITTNEPRAIWEELKRHLKSVCNKESCWLKQNFAASGVDKEMLNYTFAPKSPDDWKKNPNEWLNSIDIETVMKQYEKEYPYFDFIGAAPIDFDSPKMYGECVWEELCHFDLNISIRNGRNKIGFVFNTDPHYLSGSHWISMFVNIKEKYVFFFDSTGHAPPKEVKKLIKKIIEQAKVAGIELRYIENKKHHQKKPTECGVYSLFMIINILKGTKKPEDFIIDTFPDEEMQKFRNHYFNSEL</sequence>
<dbReference type="EMBL" id="MN738970">
    <property type="protein sequence ID" value="QHT33644.1"/>
    <property type="molecule type" value="Genomic_DNA"/>
</dbReference>
<dbReference type="AlphaFoldDB" id="A0A6C0EWR5"/>
<dbReference type="GO" id="GO:0008234">
    <property type="term" value="F:cysteine-type peptidase activity"/>
    <property type="evidence" value="ECO:0007669"/>
    <property type="project" value="InterPro"/>
</dbReference>
<dbReference type="Pfam" id="PF02902">
    <property type="entry name" value="Peptidase_C48"/>
    <property type="match status" value="1"/>
</dbReference>
<proteinExistence type="predicted"/>
<keyword evidence="2" id="KW-0378">Hydrolase</keyword>
<evidence type="ECO:0000256" key="1">
    <source>
        <dbReference type="ARBA" id="ARBA00022670"/>
    </source>
</evidence>
<evidence type="ECO:0000256" key="3">
    <source>
        <dbReference type="SAM" id="MobiDB-lite"/>
    </source>
</evidence>